<evidence type="ECO:0000256" key="7">
    <source>
        <dbReference type="ARBA" id="ARBA00022777"/>
    </source>
</evidence>
<keyword evidence="10 11" id="KW-0784">Thiamine biosynthesis</keyword>
<name>A0ABX7I9P0_9BACT</name>
<evidence type="ECO:0000256" key="1">
    <source>
        <dbReference type="ARBA" id="ARBA00001771"/>
    </source>
</evidence>
<evidence type="ECO:0000256" key="4">
    <source>
        <dbReference type="ARBA" id="ARBA00022679"/>
    </source>
</evidence>
<dbReference type="GO" id="GO:0004417">
    <property type="term" value="F:hydroxyethylthiazole kinase activity"/>
    <property type="evidence" value="ECO:0007669"/>
    <property type="project" value="UniProtKB-EC"/>
</dbReference>
<keyword evidence="4 11" id="KW-0808">Transferase</keyword>
<dbReference type="RefSeq" id="WP_204656023.1">
    <property type="nucleotide sequence ID" value="NZ_CP056775.1"/>
</dbReference>
<comment type="cofactor">
    <cofactor evidence="2 11">
        <name>Mg(2+)</name>
        <dbReference type="ChEBI" id="CHEBI:18420"/>
    </cofactor>
</comment>
<accession>A0ABX7I9P0</accession>
<comment type="pathway">
    <text evidence="3 11">Cofactor biosynthesis; thiamine diphosphate biosynthesis; 4-methyl-5-(2-phosphoethyl)-thiazole from 5-(2-hydroxyethyl)-4-methylthiazole: step 1/1.</text>
</comment>
<keyword evidence="13" id="KW-1185">Reference proteome</keyword>
<feature type="binding site" evidence="11">
    <location>
        <position position="120"/>
    </location>
    <ligand>
        <name>ATP</name>
        <dbReference type="ChEBI" id="CHEBI:30616"/>
    </ligand>
</feature>
<keyword evidence="8 11" id="KW-0067">ATP-binding</keyword>
<evidence type="ECO:0000256" key="3">
    <source>
        <dbReference type="ARBA" id="ARBA00004868"/>
    </source>
</evidence>
<dbReference type="Pfam" id="PF02110">
    <property type="entry name" value="HK"/>
    <property type="match status" value="1"/>
</dbReference>
<dbReference type="SUPFAM" id="SSF53613">
    <property type="entry name" value="Ribokinase-like"/>
    <property type="match status" value="1"/>
</dbReference>
<dbReference type="EMBL" id="CP056775">
    <property type="protein sequence ID" value="QRR01893.1"/>
    <property type="molecule type" value="Genomic_DNA"/>
</dbReference>
<evidence type="ECO:0000256" key="10">
    <source>
        <dbReference type="ARBA" id="ARBA00022977"/>
    </source>
</evidence>
<dbReference type="CDD" id="cd01170">
    <property type="entry name" value="THZ_kinase"/>
    <property type="match status" value="1"/>
</dbReference>
<evidence type="ECO:0000256" key="11">
    <source>
        <dbReference type="HAMAP-Rule" id="MF_00228"/>
    </source>
</evidence>
<reference evidence="12 13" key="1">
    <citation type="submission" date="2020-06" db="EMBL/GenBank/DDBJ databases">
        <title>Dyadobacter sandarakinus sp. nov., isolated from the soil of the Arctic Yellow River Station.</title>
        <authorList>
            <person name="Zhang Y."/>
            <person name="Peng F."/>
        </authorList>
    </citation>
    <scope>NUCLEOTIDE SEQUENCE [LARGE SCALE GENOMIC DNA]</scope>
    <source>
        <strain evidence="12 13">Q3-56</strain>
    </source>
</reference>
<organism evidence="12 13">
    <name type="scientific">Dyadobacter sandarakinus</name>
    <dbReference type="NCBI Taxonomy" id="2747268"/>
    <lineage>
        <taxon>Bacteria</taxon>
        <taxon>Pseudomonadati</taxon>
        <taxon>Bacteroidota</taxon>
        <taxon>Cytophagia</taxon>
        <taxon>Cytophagales</taxon>
        <taxon>Spirosomataceae</taxon>
        <taxon>Dyadobacter</taxon>
    </lineage>
</organism>
<evidence type="ECO:0000313" key="13">
    <source>
        <dbReference type="Proteomes" id="UP000612680"/>
    </source>
</evidence>
<dbReference type="EC" id="2.7.1.50" evidence="11"/>
<comment type="function">
    <text evidence="11">Catalyzes the phosphorylation of the hydroxyl group of 4-methyl-5-beta-hydroxyethylthiazole (THZ).</text>
</comment>
<proteinExistence type="inferred from homology"/>
<dbReference type="PRINTS" id="PR01099">
    <property type="entry name" value="HYETHTZKNASE"/>
</dbReference>
<evidence type="ECO:0000256" key="5">
    <source>
        <dbReference type="ARBA" id="ARBA00022723"/>
    </source>
</evidence>
<evidence type="ECO:0000313" key="12">
    <source>
        <dbReference type="EMBL" id="QRR01893.1"/>
    </source>
</evidence>
<dbReference type="NCBIfam" id="NF006830">
    <property type="entry name" value="PRK09355.1"/>
    <property type="match status" value="1"/>
</dbReference>
<comment type="catalytic activity">
    <reaction evidence="1 11">
        <text>5-(2-hydroxyethyl)-4-methylthiazole + ATP = 4-methyl-5-(2-phosphooxyethyl)-thiazole + ADP + H(+)</text>
        <dbReference type="Rhea" id="RHEA:24212"/>
        <dbReference type="ChEBI" id="CHEBI:15378"/>
        <dbReference type="ChEBI" id="CHEBI:17957"/>
        <dbReference type="ChEBI" id="CHEBI:30616"/>
        <dbReference type="ChEBI" id="CHEBI:58296"/>
        <dbReference type="ChEBI" id="CHEBI:456216"/>
        <dbReference type="EC" id="2.7.1.50"/>
    </reaction>
</comment>
<evidence type="ECO:0000256" key="2">
    <source>
        <dbReference type="ARBA" id="ARBA00001946"/>
    </source>
</evidence>
<feature type="binding site" evidence="11">
    <location>
        <position position="44"/>
    </location>
    <ligand>
        <name>substrate</name>
    </ligand>
</feature>
<feature type="binding site" evidence="11">
    <location>
        <position position="166"/>
    </location>
    <ligand>
        <name>ATP</name>
        <dbReference type="ChEBI" id="CHEBI:30616"/>
    </ligand>
</feature>
<comment type="similarity">
    <text evidence="11">Belongs to the Thz kinase family.</text>
</comment>
<keyword evidence="7 11" id="KW-0418">Kinase</keyword>
<dbReference type="HAMAP" id="MF_00228">
    <property type="entry name" value="Thz_kinase"/>
    <property type="match status" value="1"/>
</dbReference>
<keyword evidence="6 11" id="KW-0547">Nucleotide-binding</keyword>
<dbReference type="InterPro" id="IPR000417">
    <property type="entry name" value="Hyethyz_kinase"/>
</dbReference>
<evidence type="ECO:0000256" key="9">
    <source>
        <dbReference type="ARBA" id="ARBA00022842"/>
    </source>
</evidence>
<gene>
    <name evidence="11 12" type="primary">thiM</name>
    <name evidence="12" type="ORF">HWI92_13740</name>
</gene>
<keyword evidence="9 11" id="KW-0460">Magnesium</keyword>
<sequence length="272" mass="27978">MEINIRENLVLLRENVPLVHNITNYVVMNFTANALLALGASPVMAHAVEEVEEMVSIAGALVVNIGTLSASWAEGMKLAMSRAAALGKPIVLDPVGAGATSYRNQVLTQLLETAPPAIIRGNASEIMALAGANITTKGVDSTASSDQSLDAALALNRRFGSVVSVSGVTDLIVGNGKVYYISNGVPLMTRITGMGCSASAIAGAYAAVCSDPLAAAVSAAATMGVCGELAYRHAQLPGSFQVAFLDALAVSPDHLAELTRISVSPDRSADVR</sequence>
<dbReference type="NCBIfam" id="TIGR00694">
    <property type="entry name" value="thiM"/>
    <property type="match status" value="1"/>
</dbReference>
<evidence type="ECO:0000256" key="8">
    <source>
        <dbReference type="ARBA" id="ARBA00022840"/>
    </source>
</evidence>
<dbReference type="PIRSF" id="PIRSF000513">
    <property type="entry name" value="Thz_kinase"/>
    <property type="match status" value="1"/>
</dbReference>
<dbReference type="Gene3D" id="3.40.1190.20">
    <property type="match status" value="1"/>
</dbReference>
<feature type="binding site" evidence="11">
    <location>
        <position position="193"/>
    </location>
    <ligand>
        <name>substrate</name>
    </ligand>
</feature>
<protein>
    <recommendedName>
        <fullName evidence="11">Hydroxyethylthiazole kinase</fullName>
        <ecNumber evidence="11">2.7.1.50</ecNumber>
    </recommendedName>
    <alternativeName>
        <fullName evidence="11">4-methyl-5-beta-hydroxyethylthiazole kinase</fullName>
        <shortName evidence="11">TH kinase</shortName>
        <shortName evidence="11">Thz kinase</shortName>
    </alternativeName>
</protein>
<evidence type="ECO:0000256" key="6">
    <source>
        <dbReference type="ARBA" id="ARBA00022741"/>
    </source>
</evidence>
<dbReference type="InterPro" id="IPR029056">
    <property type="entry name" value="Ribokinase-like"/>
</dbReference>
<keyword evidence="5 11" id="KW-0479">Metal-binding</keyword>
<dbReference type="Proteomes" id="UP000612680">
    <property type="component" value="Chromosome"/>
</dbReference>